<keyword evidence="3" id="KW-0862">Zinc</keyword>
<dbReference type="AlphaFoldDB" id="A0A4W2D9S0"/>
<dbReference type="SMART" id="SM00258">
    <property type="entry name" value="SAND"/>
    <property type="match status" value="1"/>
</dbReference>
<dbReference type="InterPro" id="IPR000770">
    <property type="entry name" value="SAND_dom"/>
</dbReference>
<dbReference type="Proteomes" id="UP000314981">
    <property type="component" value="Chromosome 2"/>
</dbReference>
<dbReference type="InterPro" id="IPR001487">
    <property type="entry name" value="Bromodomain"/>
</dbReference>
<dbReference type="InterPro" id="IPR043563">
    <property type="entry name" value="Sp110/Sp140/Sp140L-like"/>
</dbReference>
<dbReference type="PROSITE" id="PS50864">
    <property type="entry name" value="SAND"/>
    <property type="match status" value="1"/>
</dbReference>
<dbReference type="InterPro" id="IPR013083">
    <property type="entry name" value="Znf_RING/FYVE/PHD"/>
</dbReference>
<sequence length="268" mass="31225">MIKGSSEKCIKDKNGKWFTLKEFEDEGDHKASKNWKQSVRCGGWPLKILIQKGFLPNPSRKRKKPEDSNKCEVCSREKALLSCDTCPRFFHGNCHIPPKLATKNPWSCIFCQIKDLKKCCPESQPIYQESEILQKRMLPREQLKCEFLLLKVYCSPKSSFFVSEPHYVNASQDLEEPMWLNKIKDKLMMTLYYQVWEFVRDMRLIFQNHKIVYRVSVLTTGPSGMSLEARFKGNLCLSPLKEDSRSLFSNLKILDLFIFTFPTAVSKS</sequence>
<accession>A0A4W2D9S0</accession>
<dbReference type="Pfam" id="PF00628">
    <property type="entry name" value="PHD"/>
    <property type="match status" value="1"/>
</dbReference>
<dbReference type="InterPro" id="IPR010919">
    <property type="entry name" value="SAND-like_dom_sf"/>
</dbReference>
<reference evidence="8" key="3">
    <citation type="submission" date="2025-09" db="UniProtKB">
        <authorList>
            <consortium name="Ensembl"/>
        </authorList>
    </citation>
    <scope>IDENTIFICATION</scope>
</reference>
<dbReference type="InterPro" id="IPR036427">
    <property type="entry name" value="Bromodomain-like_sf"/>
</dbReference>
<feature type="domain" description="PHD-type" evidence="6">
    <location>
        <begin position="68"/>
        <end position="114"/>
    </location>
</feature>
<protein>
    <recommendedName>
        <fullName evidence="10">SP110 nuclear body protein</fullName>
    </recommendedName>
</protein>
<dbReference type="PROSITE" id="PS01359">
    <property type="entry name" value="ZF_PHD_1"/>
    <property type="match status" value="1"/>
</dbReference>
<keyword evidence="9" id="KW-1185">Reference proteome</keyword>
<keyword evidence="2 5" id="KW-0863">Zinc-finger</keyword>
<dbReference type="InterPro" id="IPR001965">
    <property type="entry name" value="Znf_PHD"/>
</dbReference>
<keyword evidence="1" id="KW-0479">Metal-binding</keyword>
<dbReference type="SMART" id="SM00249">
    <property type="entry name" value="PHD"/>
    <property type="match status" value="1"/>
</dbReference>
<dbReference type="InterPro" id="IPR019786">
    <property type="entry name" value="Zinc_finger_PHD-type_CS"/>
</dbReference>
<dbReference type="PROSITE" id="PS50016">
    <property type="entry name" value="ZF_PHD_2"/>
    <property type="match status" value="1"/>
</dbReference>
<evidence type="ECO:0000313" key="9">
    <source>
        <dbReference type="Proteomes" id="UP000314981"/>
    </source>
</evidence>
<evidence type="ECO:0000256" key="2">
    <source>
        <dbReference type="ARBA" id="ARBA00022771"/>
    </source>
</evidence>
<dbReference type="InterPro" id="IPR011011">
    <property type="entry name" value="Znf_FYVE_PHD"/>
</dbReference>
<dbReference type="GO" id="GO:0003677">
    <property type="term" value="F:DNA binding"/>
    <property type="evidence" value="ECO:0007669"/>
    <property type="project" value="InterPro"/>
</dbReference>
<evidence type="ECO:0000259" key="7">
    <source>
        <dbReference type="PROSITE" id="PS50864"/>
    </source>
</evidence>
<evidence type="ECO:0000256" key="5">
    <source>
        <dbReference type="PROSITE-ProRule" id="PRU00146"/>
    </source>
</evidence>
<dbReference type="OMA" id="KMYLQVK"/>
<evidence type="ECO:0000259" key="6">
    <source>
        <dbReference type="PROSITE" id="PS50016"/>
    </source>
</evidence>
<evidence type="ECO:0008006" key="10">
    <source>
        <dbReference type="Google" id="ProtNLM"/>
    </source>
</evidence>
<dbReference type="Pfam" id="PF00439">
    <property type="entry name" value="Bromodomain"/>
    <property type="match status" value="1"/>
</dbReference>
<evidence type="ECO:0000256" key="4">
    <source>
        <dbReference type="ARBA" id="ARBA00023117"/>
    </source>
</evidence>
<dbReference type="PANTHER" id="PTHR46386:SF1">
    <property type="entry name" value="NUCLEAR BODY PROTEIN SP140-LIKE PROTEIN"/>
    <property type="match status" value="1"/>
</dbReference>
<reference evidence="8 9" key="1">
    <citation type="submission" date="2018-11" db="EMBL/GenBank/DDBJ databases">
        <title>Haplotype-resolved cattle genomes.</title>
        <authorList>
            <person name="Low W.Y."/>
            <person name="Tearle R."/>
            <person name="Bickhart D.M."/>
            <person name="Rosen B.D."/>
            <person name="Koren S."/>
            <person name="Rhie A."/>
            <person name="Hiendleder S."/>
            <person name="Phillippy A.M."/>
            <person name="Smith T.P.L."/>
            <person name="Williams J.L."/>
        </authorList>
    </citation>
    <scope>NUCLEOTIDE SEQUENCE [LARGE SCALE GENOMIC DNA]</scope>
</reference>
<evidence type="ECO:0000256" key="3">
    <source>
        <dbReference type="ARBA" id="ARBA00022833"/>
    </source>
</evidence>
<evidence type="ECO:0000256" key="1">
    <source>
        <dbReference type="ARBA" id="ARBA00022723"/>
    </source>
</evidence>
<reference evidence="8" key="2">
    <citation type="submission" date="2025-08" db="UniProtKB">
        <authorList>
            <consortium name="Ensembl"/>
        </authorList>
    </citation>
    <scope>IDENTIFICATION</scope>
</reference>
<dbReference type="SUPFAM" id="SSF57903">
    <property type="entry name" value="FYVE/PHD zinc finger"/>
    <property type="match status" value="1"/>
</dbReference>
<dbReference type="SMART" id="SM00297">
    <property type="entry name" value="BROMO"/>
    <property type="match status" value="1"/>
</dbReference>
<dbReference type="GO" id="GO:0000981">
    <property type="term" value="F:DNA-binding transcription factor activity, RNA polymerase II-specific"/>
    <property type="evidence" value="ECO:0007669"/>
    <property type="project" value="TreeGrafter"/>
</dbReference>
<dbReference type="STRING" id="30522.A0A4W2D9S0"/>
<dbReference type="PANTHER" id="PTHR46386">
    <property type="entry name" value="NUCLEAR BODY PROTEIN SP140"/>
    <property type="match status" value="1"/>
</dbReference>
<dbReference type="GO" id="GO:0005634">
    <property type="term" value="C:nucleus"/>
    <property type="evidence" value="ECO:0007669"/>
    <property type="project" value="TreeGrafter"/>
</dbReference>
<evidence type="ECO:0000313" key="8">
    <source>
        <dbReference type="Ensembl" id="ENSBIXP00000015491.1"/>
    </source>
</evidence>
<dbReference type="Ensembl" id="ENSBIXT00000047035.1">
    <property type="protein sequence ID" value="ENSBIXP00000015491.1"/>
    <property type="gene ID" value="ENSBIXG00000019990.1"/>
</dbReference>
<dbReference type="SUPFAM" id="SSF47370">
    <property type="entry name" value="Bromodomain"/>
    <property type="match status" value="1"/>
</dbReference>
<keyword evidence="4" id="KW-0103">Bromodomain</keyword>
<dbReference type="GO" id="GO:0008270">
    <property type="term" value="F:zinc ion binding"/>
    <property type="evidence" value="ECO:0007669"/>
    <property type="project" value="UniProtKB-KW"/>
</dbReference>
<dbReference type="Gene3D" id="3.10.390.10">
    <property type="entry name" value="SAND domain-like"/>
    <property type="match status" value="1"/>
</dbReference>
<dbReference type="Gene3D" id="1.20.920.10">
    <property type="entry name" value="Bromodomain-like"/>
    <property type="match status" value="1"/>
</dbReference>
<dbReference type="InterPro" id="IPR019787">
    <property type="entry name" value="Znf_PHD-finger"/>
</dbReference>
<feature type="domain" description="SAND" evidence="7">
    <location>
        <begin position="1"/>
        <end position="56"/>
    </location>
</feature>
<proteinExistence type="predicted"/>
<dbReference type="Gene3D" id="3.30.40.10">
    <property type="entry name" value="Zinc/RING finger domain, C3HC4 (zinc finger)"/>
    <property type="match status" value="1"/>
</dbReference>
<organism evidence="8 9">
    <name type="scientific">Bos indicus x Bos taurus</name>
    <name type="common">Hybrid cattle</name>
    <dbReference type="NCBI Taxonomy" id="30522"/>
    <lineage>
        <taxon>Eukaryota</taxon>
        <taxon>Metazoa</taxon>
        <taxon>Chordata</taxon>
        <taxon>Craniata</taxon>
        <taxon>Vertebrata</taxon>
        <taxon>Euteleostomi</taxon>
        <taxon>Mammalia</taxon>
        <taxon>Eutheria</taxon>
        <taxon>Laurasiatheria</taxon>
        <taxon>Artiodactyla</taxon>
        <taxon>Ruminantia</taxon>
        <taxon>Pecora</taxon>
        <taxon>Bovidae</taxon>
        <taxon>Bovinae</taxon>
        <taxon>Bos</taxon>
    </lineage>
</organism>
<dbReference type="Pfam" id="PF01342">
    <property type="entry name" value="SAND"/>
    <property type="match status" value="1"/>
</dbReference>
<name>A0A4W2D9S0_BOBOX</name>
<dbReference type="SUPFAM" id="SSF63763">
    <property type="entry name" value="SAND domain-like"/>
    <property type="match status" value="1"/>
</dbReference>